<accession>A0AAW1KLL6</accession>
<keyword evidence="1" id="KW-0175">Coiled coil</keyword>
<comment type="caution">
    <text evidence="2">The sequence shown here is derived from an EMBL/GenBank/DDBJ whole genome shotgun (WGS) entry which is preliminary data.</text>
</comment>
<evidence type="ECO:0000313" key="3">
    <source>
        <dbReference type="Proteomes" id="UP001458880"/>
    </source>
</evidence>
<dbReference type="Proteomes" id="UP001458880">
    <property type="component" value="Unassembled WGS sequence"/>
</dbReference>
<evidence type="ECO:0000313" key="2">
    <source>
        <dbReference type="EMBL" id="KAK9719715.1"/>
    </source>
</evidence>
<evidence type="ECO:0000256" key="1">
    <source>
        <dbReference type="SAM" id="Coils"/>
    </source>
</evidence>
<proteinExistence type="predicted"/>
<dbReference type="Gene3D" id="3.60.10.10">
    <property type="entry name" value="Endonuclease/exonuclease/phosphatase"/>
    <property type="match status" value="1"/>
</dbReference>
<name>A0AAW1KLL6_POPJA</name>
<dbReference type="InterPro" id="IPR036691">
    <property type="entry name" value="Endo/exonu/phosph_ase_sf"/>
</dbReference>
<organism evidence="2 3">
    <name type="scientific">Popillia japonica</name>
    <name type="common">Japanese beetle</name>
    <dbReference type="NCBI Taxonomy" id="7064"/>
    <lineage>
        <taxon>Eukaryota</taxon>
        <taxon>Metazoa</taxon>
        <taxon>Ecdysozoa</taxon>
        <taxon>Arthropoda</taxon>
        <taxon>Hexapoda</taxon>
        <taxon>Insecta</taxon>
        <taxon>Pterygota</taxon>
        <taxon>Neoptera</taxon>
        <taxon>Endopterygota</taxon>
        <taxon>Coleoptera</taxon>
        <taxon>Polyphaga</taxon>
        <taxon>Scarabaeiformia</taxon>
        <taxon>Scarabaeidae</taxon>
        <taxon>Rutelinae</taxon>
        <taxon>Popillia</taxon>
    </lineage>
</organism>
<dbReference type="EMBL" id="JASPKY010000217">
    <property type="protein sequence ID" value="KAK9719715.1"/>
    <property type="molecule type" value="Genomic_DNA"/>
</dbReference>
<protein>
    <submittedName>
        <fullName evidence="2">Uncharacterized protein</fullName>
    </submittedName>
</protein>
<dbReference type="AlphaFoldDB" id="A0AAW1KLL6"/>
<dbReference type="SUPFAM" id="SSF56219">
    <property type="entry name" value="DNase I-like"/>
    <property type="match status" value="1"/>
</dbReference>
<gene>
    <name evidence="2" type="ORF">QE152_g22493</name>
</gene>
<keyword evidence="3" id="KW-1185">Reference proteome</keyword>
<sequence>MTIRIIQTNLGRGRAAHDLAYATAKQKKVDIIIVSEPNKKIVQSNEWVKDIRVDVAIVQSNEWVKDIRVDVAVLFVNRKLNVSNIKVKEGYIVINFVEWDLYGHITGWQVLDEETLTEHRYISYGITVNKPSERPTEKRKYVTDWDAFNANLELRLANTTKTEKCSYKMCINIIKEAYINSTKEGPRGEKRVPYWWSVEIEAERKECKSMRREYTRMSKKRDKEEEKLLAKKRYNESKKDLRKLIMQSQTNNAVKKRTLEEIMQ</sequence>
<feature type="coiled-coil region" evidence="1">
    <location>
        <begin position="200"/>
        <end position="227"/>
    </location>
</feature>
<reference evidence="2 3" key="1">
    <citation type="journal article" date="2024" name="BMC Genomics">
        <title>De novo assembly and annotation of Popillia japonica's genome with initial clues to its potential as an invasive pest.</title>
        <authorList>
            <person name="Cucini C."/>
            <person name="Boschi S."/>
            <person name="Funari R."/>
            <person name="Cardaioli E."/>
            <person name="Iannotti N."/>
            <person name="Marturano G."/>
            <person name="Paoli F."/>
            <person name="Bruttini M."/>
            <person name="Carapelli A."/>
            <person name="Frati F."/>
            <person name="Nardi F."/>
        </authorList>
    </citation>
    <scope>NUCLEOTIDE SEQUENCE [LARGE SCALE GENOMIC DNA]</scope>
    <source>
        <strain evidence="2">DMR45628</strain>
    </source>
</reference>